<comment type="caution">
    <text evidence="2">The sequence shown here is derived from an EMBL/GenBank/DDBJ whole genome shotgun (WGS) entry which is preliminary data.</text>
</comment>
<reference evidence="2 3" key="1">
    <citation type="submission" date="2015-05" db="EMBL/GenBank/DDBJ databases">
        <title>Distinctive expansion of gene families associated with plant cell wall degradation and secondary metabolism in the genomes of grapevine trunk pathogens.</title>
        <authorList>
            <person name="Lawrence D.P."/>
            <person name="Travadon R."/>
            <person name="Rolshausen P.E."/>
            <person name="Baumgartner K."/>
        </authorList>
    </citation>
    <scope>NUCLEOTIDE SEQUENCE [LARGE SCALE GENOMIC DNA]</scope>
    <source>
        <strain evidence="2">DA912</strain>
    </source>
</reference>
<dbReference type="EMBL" id="LCUC01000059">
    <property type="protein sequence ID" value="KKY38398.1"/>
    <property type="molecule type" value="Genomic_DNA"/>
</dbReference>
<evidence type="ECO:0000256" key="1">
    <source>
        <dbReference type="ARBA" id="ARBA00007073"/>
    </source>
</evidence>
<dbReference type="FunFam" id="3.30.310.50:FF:000011">
    <property type="entry name" value="Transcription factor Pcc1"/>
    <property type="match status" value="1"/>
</dbReference>
<name>A0A0G2HUF6_9PEZI</name>
<dbReference type="OrthoDB" id="10025739at2759"/>
<accession>A0A0G2HUF6</accession>
<comment type="similarity">
    <text evidence="1">Belongs to the CTAG/PCC1 family.</text>
</comment>
<dbReference type="InterPro" id="IPR015419">
    <property type="entry name" value="CTAG/Pcc1"/>
</dbReference>
<dbReference type="GO" id="GO:0070525">
    <property type="term" value="P:tRNA threonylcarbamoyladenosine metabolic process"/>
    <property type="evidence" value="ECO:0007669"/>
    <property type="project" value="TreeGrafter"/>
</dbReference>
<dbReference type="AlphaFoldDB" id="A0A0G2HUF6"/>
<reference evidence="2 3" key="2">
    <citation type="submission" date="2015-05" db="EMBL/GenBank/DDBJ databases">
        <authorList>
            <person name="Morales-Cruz A."/>
            <person name="Amrine K.C."/>
            <person name="Cantu D."/>
        </authorList>
    </citation>
    <scope>NUCLEOTIDE SEQUENCE [LARGE SCALE GENOMIC DNA]</scope>
    <source>
        <strain evidence="2">DA912</strain>
    </source>
</reference>
<dbReference type="PANTHER" id="PTHR31283">
    <property type="entry name" value="EKC/KEOPS COMPLEX SUBUNIT PCC1 FAMILY MEMBER"/>
    <property type="match status" value="1"/>
</dbReference>
<dbReference type="Pfam" id="PF09341">
    <property type="entry name" value="Pcc1"/>
    <property type="match status" value="1"/>
</dbReference>
<dbReference type="GO" id="GO:0000408">
    <property type="term" value="C:EKC/KEOPS complex"/>
    <property type="evidence" value="ECO:0007669"/>
    <property type="project" value="TreeGrafter"/>
</dbReference>
<dbReference type="PANTHER" id="PTHR31283:SF5">
    <property type="entry name" value="EKC_KEOPS COMPLEX SUBUNIT LAGE3"/>
    <property type="match status" value="1"/>
</dbReference>
<gene>
    <name evidence="2" type="ORF">UCDDA912_g01716</name>
</gene>
<protein>
    <submittedName>
        <fullName evidence="2">Putative transcription factor pcc1</fullName>
    </submittedName>
</protein>
<dbReference type="Gene3D" id="3.30.310.50">
    <property type="entry name" value="Alpha-D-phosphohexomutase, C-terminal domain"/>
    <property type="match status" value="1"/>
</dbReference>
<proteinExistence type="inferred from homology"/>
<keyword evidence="3" id="KW-1185">Reference proteome</keyword>
<dbReference type="Proteomes" id="UP000034680">
    <property type="component" value="Unassembled WGS sequence"/>
</dbReference>
<evidence type="ECO:0000313" key="3">
    <source>
        <dbReference type="Proteomes" id="UP000034680"/>
    </source>
</evidence>
<sequence length="124" mass="13547">MATHADPDFPCSLQIDVPFPTARLASIAIKAITVDKELSPLVRRDFSTVDTAFASGAAGGVDDDDDVTGQNVMRVFYKATTNRMLRVSVNSFMDSLSLILEVMERLDADVLESRPIEPQAGPFR</sequence>
<evidence type="ECO:0000313" key="2">
    <source>
        <dbReference type="EMBL" id="KKY38398.1"/>
    </source>
</evidence>
<organism evidence="2 3">
    <name type="scientific">Diaporthe ampelina</name>
    <dbReference type="NCBI Taxonomy" id="1214573"/>
    <lineage>
        <taxon>Eukaryota</taxon>
        <taxon>Fungi</taxon>
        <taxon>Dikarya</taxon>
        <taxon>Ascomycota</taxon>
        <taxon>Pezizomycotina</taxon>
        <taxon>Sordariomycetes</taxon>
        <taxon>Sordariomycetidae</taxon>
        <taxon>Diaporthales</taxon>
        <taxon>Diaporthaceae</taxon>
        <taxon>Diaporthe</taxon>
    </lineage>
</organism>